<evidence type="ECO:0000313" key="2">
    <source>
        <dbReference type="EMBL" id="KAF7847255.1"/>
    </source>
</evidence>
<reference evidence="2" key="1">
    <citation type="submission" date="2020-05" db="EMBL/GenBank/DDBJ databases">
        <title>WGS assembly of Corymbia citriodora subspecies variegata.</title>
        <authorList>
            <person name="Barry K."/>
            <person name="Hundley H."/>
            <person name="Shu S."/>
            <person name="Jenkins J."/>
            <person name="Grimwood J."/>
            <person name="Baten A."/>
        </authorList>
    </citation>
    <scope>NUCLEOTIDE SEQUENCE</scope>
    <source>
        <strain evidence="2">CV2-018</strain>
    </source>
</reference>
<sequence length="104" mass="11200">MLNECLLDWSSLSFSSLLLSLARSPLRSVSLLVIVDEDAIRGDPRKLPDILATPLRAGAPCPFLHFGRSRSAPSQQLSSDPSLSASGALTRPQPNPAPMHLKKI</sequence>
<dbReference type="EMBL" id="MU091053">
    <property type="protein sequence ID" value="KAF7847255.1"/>
    <property type="molecule type" value="Genomic_DNA"/>
</dbReference>
<feature type="compositionally biased region" description="Low complexity" evidence="1">
    <location>
        <begin position="71"/>
        <end position="86"/>
    </location>
</feature>
<accession>A0A8T0CN59</accession>
<dbReference type="Proteomes" id="UP000806378">
    <property type="component" value="Unassembled WGS sequence"/>
</dbReference>
<gene>
    <name evidence="2" type="ORF">BT93_L3148</name>
</gene>
<protein>
    <submittedName>
        <fullName evidence="2">Uncharacterized protein</fullName>
    </submittedName>
</protein>
<dbReference type="Gramene" id="rna-gnl|WGS:JABURB|Cocit.L3148.1">
    <property type="protein sequence ID" value="cds-KAF7847255.1"/>
    <property type="gene ID" value="gene-BT93_L3148"/>
</dbReference>
<keyword evidence="3" id="KW-1185">Reference proteome</keyword>
<dbReference type="AlphaFoldDB" id="A0A8T0CN59"/>
<evidence type="ECO:0000256" key="1">
    <source>
        <dbReference type="SAM" id="MobiDB-lite"/>
    </source>
</evidence>
<feature type="region of interest" description="Disordered" evidence="1">
    <location>
        <begin position="68"/>
        <end position="104"/>
    </location>
</feature>
<organism evidence="2 3">
    <name type="scientific">Corymbia citriodora subsp. variegata</name>
    <dbReference type="NCBI Taxonomy" id="360336"/>
    <lineage>
        <taxon>Eukaryota</taxon>
        <taxon>Viridiplantae</taxon>
        <taxon>Streptophyta</taxon>
        <taxon>Embryophyta</taxon>
        <taxon>Tracheophyta</taxon>
        <taxon>Spermatophyta</taxon>
        <taxon>Magnoliopsida</taxon>
        <taxon>eudicotyledons</taxon>
        <taxon>Gunneridae</taxon>
        <taxon>Pentapetalae</taxon>
        <taxon>rosids</taxon>
        <taxon>malvids</taxon>
        <taxon>Myrtales</taxon>
        <taxon>Myrtaceae</taxon>
        <taxon>Myrtoideae</taxon>
        <taxon>Eucalypteae</taxon>
        <taxon>Corymbia</taxon>
    </lineage>
</organism>
<name>A0A8T0CN59_CORYI</name>
<comment type="caution">
    <text evidence="2">The sequence shown here is derived from an EMBL/GenBank/DDBJ whole genome shotgun (WGS) entry which is preliminary data.</text>
</comment>
<proteinExistence type="predicted"/>
<evidence type="ECO:0000313" key="3">
    <source>
        <dbReference type="Proteomes" id="UP000806378"/>
    </source>
</evidence>